<dbReference type="PANTHER" id="PTHR43796:SF2">
    <property type="entry name" value="CARBOXYNORSPERMIDINE SYNTHASE"/>
    <property type="match status" value="1"/>
</dbReference>
<dbReference type="PANTHER" id="PTHR43796">
    <property type="entry name" value="CARBOXYNORSPERMIDINE SYNTHASE"/>
    <property type="match status" value="1"/>
</dbReference>
<sequence>MKVVVIGGTGVFGSRLVLLLARDGHEVVVAGRRATAVMALADEVGAQPLTLDRTGDLTALWALGPEVVVDAAGPFHAYGDTPFLLAEACIQAGVHYIDLADNLRFCAGIHVLDEAAQAAGVCVLSGVSSVPALSSAAVTALGKDADEIDTISSAILPGNRAPRGRSVVQSILAQCGQPMCAPVDGTMMTQRSWSQPDSFDLGQGIRRKGWVIEVPDQGLFASAFCARTVAFRAGLELGVMNHALAAFSWLRGRLGLGAPEWLAGLVLWLSKRLWRFGTDVGGMCVAVTVRKGEQWERRTWRMIARAGDGPFIPAVPARAVLRALDDVAPGARPAVGVVSLTQMEEGMADLAVKTEVVVEDIVPLFPDFLGADYVKLPNSLRDLHDVPAPRRWAGRAKVTRGGSLWARFIAAVFGFPPARDDTPVTVTMTPRNGGELWERQFDDKHFWSFLKVSEGRMTERFGLLTFTLGLHVADGQLHFPVTSGRLGPISFPKALLPISIAREYEADGRFHFDVALKAPLTGALMVHYQGWLTRDE</sequence>
<evidence type="ECO:0000259" key="2">
    <source>
        <dbReference type="Pfam" id="PF13761"/>
    </source>
</evidence>
<dbReference type="InterPro" id="IPR025311">
    <property type="entry name" value="DUF4166"/>
</dbReference>
<dbReference type="InterPro" id="IPR036291">
    <property type="entry name" value="NAD(P)-bd_dom_sf"/>
</dbReference>
<evidence type="ECO:0000313" key="3">
    <source>
        <dbReference type="EMBL" id="PJI92505.1"/>
    </source>
</evidence>
<reference evidence="3 4" key="1">
    <citation type="submission" date="2017-11" db="EMBL/GenBank/DDBJ databases">
        <title>Genomic Encyclopedia of Archaeal and Bacterial Type Strains, Phase II (KMG-II): From Individual Species to Whole Genera.</title>
        <authorList>
            <person name="Goeker M."/>
        </authorList>
    </citation>
    <scope>NUCLEOTIDE SEQUENCE [LARGE SCALE GENOMIC DNA]</scope>
    <source>
        <strain evidence="3 4">DSM 29128</strain>
    </source>
</reference>
<dbReference type="EMBL" id="PGTY01000001">
    <property type="protein sequence ID" value="PJI92505.1"/>
    <property type="molecule type" value="Genomic_DNA"/>
</dbReference>
<feature type="domain" description="Saccharopine dehydrogenase NADP binding" evidence="1">
    <location>
        <begin position="3"/>
        <end position="123"/>
    </location>
</feature>
<feature type="domain" description="DUF4166" evidence="2">
    <location>
        <begin position="376"/>
        <end position="532"/>
    </location>
</feature>
<dbReference type="Pfam" id="PF03435">
    <property type="entry name" value="Sacchrp_dh_NADP"/>
    <property type="match status" value="1"/>
</dbReference>
<dbReference type="Pfam" id="PF13761">
    <property type="entry name" value="DUF4166"/>
    <property type="match status" value="1"/>
</dbReference>
<dbReference type="Proteomes" id="UP000228531">
    <property type="component" value="Unassembled WGS sequence"/>
</dbReference>
<organism evidence="3 4">
    <name type="scientific">Yoonia maricola</name>
    <dbReference type="NCBI Taxonomy" id="420999"/>
    <lineage>
        <taxon>Bacteria</taxon>
        <taxon>Pseudomonadati</taxon>
        <taxon>Pseudomonadota</taxon>
        <taxon>Alphaproteobacteria</taxon>
        <taxon>Rhodobacterales</taxon>
        <taxon>Paracoccaceae</taxon>
        <taxon>Yoonia</taxon>
    </lineage>
</organism>
<dbReference type="InterPro" id="IPR005097">
    <property type="entry name" value="Sacchrp_dh_NADP-bd"/>
</dbReference>
<dbReference type="OrthoDB" id="528778at2"/>
<name>A0A2M8WNJ1_9RHOB</name>
<comment type="caution">
    <text evidence="3">The sequence shown here is derived from an EMBL/GenBank/DDBJ whole genome shotgun (WGS) entry which is preliminary data.</text>
</comment>
<accession>A0A2M8WNJ1</accession>
<keyword evidence="4" id="KW-1185">Reference proteome</keyword>
<dbReference type="AlphaFoldDB" id="A0A2M8WNJ1"/>
<dbReference type="Gene3D" id="3.40.50.720">
    <property type="entry name" value="NAD(P)-binding Rossmann-like Domain"/>
    <property type="match status" value="1"/>
</dbReference>
<protein>
    <submittedName>
        <fullName evidence="3">Saccharopine dehydrogenase-like protein</fullName>
    </submittedName>
</protein>
<evidence type="ECO:0000313" key="4">
    <source>
        <dbReference type="Proteomes" id="UP000228531"/>
    </source>
</evidence>
<dbReference type="RefSeq" id="WP_100367320.1">
    <property type="nucleotide sequence ID" value="NZ_PGTY01000001.1"/>
</dbReference>
<gene>
    <name evidence="3" type="ORF">BC777_1358</name>
</gene>
<dbReference type="SUPFAM" id="SSF51735">
    <property type="entry name" value="NAD(P)-binding Rossmann-fold domains"/>
    <property type="match status" value="1"/>
</dbReference>
<evidence type="ECO:0000259" key="1">
    <source>
        <dbReference type="Pfam" id="PF03435"/>
    </source>
</evidence>
<proteinExistence type="predicted"/>